<proteinExistence type="inferred from homology"/>
<dbReference type="PROSITE" id="PS00905">
    <property type="entry name" value="GTP1_OBG"/>
    <property type="match status" value="1"/>
</dbReference>
<dbReference type="PANTHER" id="PTHR11702">
    <property type="entry name" value="DEVELOPMENTALLY REGULATED GTP-BINDING PROTEIN-RELATED"/>
    <property type="match status" value="1"/>
</dbReference>
<evidence type="ECO:0008006" key="8">
    <source>
        <dbReference type="Google" id="ProtNLM"/>
    </source>
</evidence>
<evidence type="ECO:0000313" key="7">
    <source>
        <dbReference type="EMBL" id="KAL0265451.1"/>
    </source>
</evidence>
<dbReference type="HAMAP" id="MF_01454">
    <property type="entry name" value="GTPase_Obg"/>
    <property type="match status" value="1"/>
</dbReference>
<name>A0AAW2H6U6_9NEOP</name>
<evidence type="ECO:0000256" key="4">
    <source>
        <dbReference type="ARBA" id="ARBA00023134"/>
    </source>
</evidence>
<protein>
    <recommendedName>
        <fullName evidence="8">GTP-binding protein Obg</fullName>
    </recommendedName>
</protein>
<accession>A0AAW2H6U6</accession>
<keyword evidence="2" id="KW-0690">Ribosome biogenesis</keyword>
<keyword evidence="3" id="KW-0547">Nucleotide-binding</keyword>
<dbReference type="InterPro" id="IPR006073">
    <property type="entry name" value="GTP-bd"/>
</dbReference>
<dbReference type="PRINTS" id="PR00326">
    <property type="entry name" value="GTP1OBG"/>
</dbReference>
<evidence type="ECO:0000259" key="6">
    <source>
        <dbReference type="PROSITE" id="PS51883"/>
    </source>
</evidence>
<keyword evidence="4" id="KW-0342">GTP-binding</keyword>
<comment type="caution">
    <text evidence="7">The sequence shown here is derived from an EMBL/GenBank/DDBJ whole genome shotgun (WGS) entry which is preliminary data.</text>
</comment>
<dbReference type="FunFam" id="2.70.210.12:FF:000001">
    <property type="entry name" value="GTPase Obg"/>
    <property type="match status" value="1"/>
</dbReference>
<dbReference type="InterPro" id="IPR031167">
    <property type="entry name" value="G_OBG"/>
</dbReference>
<dbReference type="InterPro" id="IPR045086">
    <property type="entry name" value="OBG_GTPase"/>
</dbReference>
<gene>
    <name evidence="7" type="ORF">PYX00_011060</name>
</gene>
<dbReference type="InterPro" id="IPR014100">
    <property type="entry name" value="GTP-bd_Obg/CgtA"/>
</dbReference>
<dbReference type="CDD" id="cd01898">
    <property type="entry name" value="Obg"/>
    <property type="match status" value="1"/>
</dbReference>
<evidence type="ECO:0000256" key="3">
    <source>
        <dbReference type="ARBA" id="ARBA00022741"/>
    </source>
</evidence>
<dbReference type="GO" id="GO:0005525">
    <property type="term" value="F:GTP binding"/>
    <property type="evidence" value="ECO:0007669"/>
    <property type="project" value="UniProtKB-KW"/>
</dbReference>
<dbReference type="SUPFAM" id="SSF82051">
    <property type="entry name" value="Obg GTP-binding protein N-terminal domain"/>
    <property type="match status" value="1"/>
</dbReference>
<dbReference type="InterPro" id="IPR027417">
    <property type="entry name" value="P-loop_NTPase"/>
</dbReference>
<dbReference type="AlphaFoldDB" id="A0AAW2H6U6"/>
<dbReference type="InterPro" id="IPR036726">
    <property type="entry name" value="GTP1_OBG_dom_sf"/>
</dbReference>
<evidence type="ECO:0000259" key="5">
    <source>
        <dbReference type="PROSITE" id="PS51710"/>
    </source>
</evidence>
<dbReference type="NCBIfam" id="TIGR02729">
    <property type="entry name" value="Obg_CgtA"/>
    <property type="match status" value="1"/>
</dbReference>
<feature type="domain" description="Obg" evidence="6">
    <location>
        <begin position="1"/>
        <end position="142"/>
    </location>
</feature>
<comment type="similarity">
    <text evidence="1">Belongs to the TRAFAC class OBG-HflX-like GTPase superfamily. OBG GTPase family.</text>
</comment>
<dbReference type="SUPFAM" id="SSF52540">
    <property type="entry name" value="P-loop containing nucleoside triphosphate hydrolases"/>
    <property type="match status" value="1"/>
</dbReference>
<sequence>MGCVSFRREKYIPKGGPDGGDGGKGGDVIFKVKSNLKTLSHLRSNSSLSARNGQMGMGARLHGKDGEDLIIEVPLGTNLIDAQTHELIHSFVEREEVWTFLKGGIGGKGNWHFRSSRNQAPRYAQRGKEGLTRQVCLELSLIADIGFVGFPNAGKSSLIRALTNSSSKVGAYPFTTTMPHLGVLRCSWVDIILADIPGIIEGASAGLGLGLRFLKHISRTKGLAFLIDASEKGWIKNFAILVEELRVFDEELLNKPRVILLTKKDNWFEDSLSIMKELYPLEKILAISCFTGEGLESVKVAFEELYSQA</sequence>
<evidence type="ECO:0000256" key="2">
    <source>
        <dbReference type="ARBA" id="ARBA00022517"/>
    </source>
</evidence>
<dbReference type="InterPro" id="IPR006169">
    <property type="entry name" value="GTP1_OBG_dom"/>
</dbReference>
<dbReference type="PANTHER" id="PTHR11702:SF31">
    <property type="entry name" value="MITOCHONDRIAL RIBOSOME-ASSOCIATED GTPASE 2"/>
    <property type="match status" value="1"/>
</dbReference>
<dbReference type="Pfam" id="PF01018">
    <property type="entry name" value="GTP1_OBG"/>
    <property type="match status" value="1"/>
</dbReference>
<feature type="domain" description="OBG-type G" evidence="5">
    <location>
        <begin position="143"/>
        <end position="307"/>
    </location>
</feature>
<dbReference type="PROSITE" id="PS51710">
    <property type="entry name" value="G_OBG"/>
    <property type="match status" value="1"/>
</dbReference>
<dbReference type="GO" id="GO:0000287">
    <property type="term" value="F:magnesium ion binding"/>
    <property type="evidence" value="ECO:0007669"/>
    <property type="project" value="InterPro"/>
</dbReference>
<dbReference type="GO" id="GO:0003924">
    <property type="term" value="F:GTPase activity"/>
    <property type="evidence" value="ECO:0007669"/>
    <property type="project" value="InterPro"/>
</dbReference>
<dbReference type="EMBL" id="JARGDH010000026">
    <property type="protein sequence ID" value="KAL0265451.1"/>
    <property type="molecule type" value="Genomic_DNA"/>
</dbReference>
<dbReference type="PIRSF" id="PIRSF002401">
    <property type="entry name" value="GTP_bd_Obg/CgtA"/>
    <property type="match status" value="1"/>
</dbReference>
<dbReference type="InterPro" id="IPR006074">
    <property type="entry name" value="GTP1-OBG_CS"/>
</dbReference>
<evidence type="ECO:0000256" key="1">
    <source>
        <dbReference type="ARBA" id="ARBA00007699"/>
    </source>
</evidence>
<organism evidence="7">
    <name type="scientific">Menopon gallinae</name>
    <name type="common">poultry shaft louse</name>
    <dbReference type="NCBI Taxonomy" id="328185"/>
    <lineage>
        <taxon>Eukaryota</taxon>
        <taxon>Metazoa</taxon>
        <taxon>Ecdysozoa</taxon>
        <taxon>Arthropoda</taxon>
        <taxon>Hexapoda</taxon>
        <taxon>Insecta</taxon>
        <taxon>Pterygota</taxon>
        <taxon>Neoptera</taxon>
        <taxon>Paraneoptera</taxon>
        <taxon>Psocodea</taxon>
        <taxon>Troctomorpha</taxon>
        <taxon>Phthiraptera</taxon>
        <taxon>Amblycera</taxon>
        <taxon>Menoponidae</taxon>
        <taxon>Menopon</taxon>
    </lineage>
</organism>
<dbReference type="PROSITE" id="PS51883">
    <property type="entry name" value="OBG"/>
    <property type="match status" value="1"/>
</dbReference>
<dbReference type="Pfam" id="PF01926">
    <property type="entry name" value="MMR_HSR1"/>
    <property type="match status" value="1"/>
</dbReference>
<dbReference type="Gene3D" id="3.40.50.300">
    <property type="entry name" value="P-loop containing nucleotide triphosphate hydrolases"/>
    <property type="match status" value="1"/>
</dbReference>
<reference evidence="7" key="1">
    <citation type="journal article" date="2024" name="Gigascience">
        <title>Chromosome-level genome of the poultry shaft louse Menopon gallinae provides insight into the host-switching and adaptive evolution of parasitic lice.</title>
        <authorList>
            <person name="Xu Y."/>
            <person name="Ma L."/>
            <person name="Liu S."/>
            <person name="Liang Y."/>
            <person name="Liu Q."/>
            <person name="He Z."/>
            <person name="Tian L."/>
            <person name="Duan Y."/>
            <person name="Cai W."/>
            <person name="Li H."/>
            <person name="Song F."/>
        </authorList>
    </citation>
    <scope>NUCLEOTIDE SEQUENCE</scope>
    <source>
        <strain evidence="7">Cailab_2023a</strain>
    </source>
</reference>
<dbReference type="Gene3D" id="2.70.210.12">
    <property type="entry name" value="GTP1/OBG domain"/>
    <property type="match status" value="1"/>
</dbReference>
<dbReference type="GO" id="GO:0042254">
    <property type="term" value="P:ribosome biogenesis"/>
    <property type="evidence" value="ECO:0007669"/>
    <property type="project" value="UniProtKB-UniRule"/>
</dbReference>
<dbReference type="NCBIfam" id="NF008956">
    <property type="entry name" value="PRK12299.1"/>
    <property type="match status" value="1"/>
</dbReference>